<evidence type="ECO:0000313" key="11">
    <source>
        <dbReference type="Ensembl" id="ENSGMOP00000063794.1"/>
    </source>
</evidence>
<dbReference type="Gene3D" id="6.10.250.3120">
    <property type="match status" value="1"/>
</dbReference>
<reference evidence="11" key="2">
    <citation type="submission" date="2025-09" db="UniProtKB">
        <authorList>
            <consortium name="Ensembl"/>
        </authorList>
    </citation>
    <scope>IDENTIFICATION</scope>
</reference>
<evidence type="ECO:0000313" key="12">
    <source>
        <dbReference type="Proteomes" id="UP000694546"/>
    </source>
</evidence>
<evidence type="ECO:0000256" key="7">
    <source>
        <dbReference type="PROSITE-ProRule" id="PRU00637"/>
    </source>
</evidence>
<dbReference type="GO" id="GO:0043296">
    <property type="term" value="C:apical junction complex"/>
    <property type="evidence" value="ECO:0007669"/>
    <property type="project" value="TreeGrafter"/>
</dbReference>
<evidence type="ECO:0000256" key="8">
    <source>
        <dbReference type="SAM" id="MobiDB-lite"/>
    </source>
</evidence>
<feature type="compositionally biased region" description="Pro residues" evidence="8">
    <location>
        <begin position="1228"/>
        <end position="1237"/>
    </location>
</feature>
<evidence type="ECO:0000256" key="4">
    <source>
        <dbReference type="ARBA" id="ARBA00022701"/>
    </source>
</evidence>
<sequence length="1587" mass="175496">MDSFGLHFERMSNLDLHPLSLPISRLSPAKSTSSIADQLPHHQHGKGDSAYSSFSGGSTVPDYPSPFLQDDLQPSAFNHYTDLKYVKAVYQPCQAHQSETRTMDQLYHSVEAISQQHRNINNRRQNGHDRCHADSKLTASPNPPSSHLPPPPPPARLDSLVATRNLENSRGHHQGTKPQPQPLRTRTQQTPFSHFQPSTLPQDTLKSNDTADPEPRNPDLVYGGWRETQLGPPLSHQPPSYRPPPQRHDVVNFSNSEHIIPAHQRKLGQQQISASLLNKPPAQATNQMENQKNRQRTRSSDLTNKGSNHFDRYRKRAHSAKESSQSLVPEPDRSSSPSSFGQNLTASSSSQHKGQFYFVTGRQTGTGGRKLSVSSCASEAGSESSTVVETFTLREKERCHSTMDNFFRPTQHRPYKSTEALSDKMPVYPPMSQEQDSVFESQDENLSTTFNGPYPMTTQPSHKFDSLEQMHLIQCQEMGRHTATNPIFFCGPEENHTLKGNQTPAKGGAKLISNDQLIFRKREDLAKKGRRQPLGDVASERINKETTPLLYHLTGASRAALKPKKDVFVNVKCEETTFNKACQKEINTHRKERSLPIEAVAEGGGEVILNACNTLDDSFKKYYKEQLKDAQSKVLRETSFKRKDLQLSLPQRINEKRLELRPSVMHHFSASQDSETSTETLTPSITSGEMEIGSIKKEVVEEEKDEEDQRENGRPLNVAQPQVARIGCRKRLTQEKKKMCFSEPEKLHQLGDSTYHSSCSSLGNELEQFISTECLTTQEPGQHGEQGFVAARRKIFEIRGRAFSASNLSKTNLKNLQHKALVEYVERKTGHKVAEPQQPGPQLPPPSRQRHSVGEKPVGSAAKSPVSTGGQGFKKKLNRPHSAGHILDSSSSSIRYSQFFSAQQAHSRLFQGSGQPSMKEGQSAQGKSASVESLLSQTDPADLFRNRSRSIPYAFQAHGPEHDSSPADAMETQRSEPGLVAEDARPAAPEVQQRVRVVAQRGKSMEELGTMRCSRPPVLSKSTEQLEQFWDPAVRSGRENRSLPSVLDDGRLDKMAHLQGLEQARQSMETLGLERARPQKWTHKRTPSKASSNSQLGADEESSPAAHAEAKSLSRSDSPASGNCSRYRIPSGTPSSHGSVWDEGRLSVPGSEPSDPQSPNGPESRERGIKSTPANLSVLSQAKSSKDSKPGSSDRKSTSGSASHQAWPLDEPQVIAPPPDPNQEDELPSPPLPPLPPRVVSDESHDSPLSDDVFEYHSESPSPGSPALNAAPFQSPSHGVSDPSPIPAVDVEARTETTGTPDPEGEPSPEQRPPAGKPGWTELVVAVVKADPLLAKALYPLADRKTALMLMEQLLSEDTLLMEEHYKKKQGQRGPAQSAADVQPLSAFDEDDNPVPSSDPQVQANITEKKRVLVSYAEERLRGLEAERGPLQTEVQENAARGEAVLALVRQRCLPLEVERYSLFVGDLERVVSLLLCLSARLARVQNALSTVDQHTDAEEKESLDSRHRLLCKQREDAKDLKDNLDRRESVVSAFLAPHLSGAQLGGYRRFVQTTASLLIRQKDLEERRQLAEEQAEALRSSLPPGP</sequence>
<evidence type="ECO:0000256" key="1">
    <source>
        <dbReference type="ARBA" id="ARBA00004245"/>
    </source>
</evidence>
<feature type="compositionally biased region" description="Basic and acidic residues" evidence="8">
    <location>
        <begin position="1240"/>
        <end position="1258"/>
    </location>
</feature>
<evidence type="ECO:0000256" key="5">
    <source>
        <dbReference type="ARBA" id="ARBA00023203"/>
    </source>
</evidence>
<comment type="similarity">
    <text evidence="2">Belongs to the shroom family.</text>
</comment>
<gene>
    <name evidence="11" type="primary">shroom1</name>
</gene>
<dbReference type="Pfam" id="PF08687">
    <property type="entry name" value="ASD2"/>
    <property type="match status" value="1"/>
</dbReference>
<dbReference type="OrthoDB" id="10063560at2759"/>
<feature type="region of interest" description="Disordered" evidence="8">
    <location>
        <begin position="1072"/>
        <end position="1318"/>
    </location>
</feature>
<feature type="compositionally biased region" description="Polar residues" evidence="8">
    <location>
        <begin position="192"/>
        <end position="210"/>
    </location>
</feature>
<name>A0A8C5CQN7_GADMO</name>
<evidence type="ECO:0000256" key="2">
    <source>
        <dbReference type="ARBA" id="ARBA00006469"/>
    </source>
</evidence>
<feature type="compositionally biased region" description="Low complexity" evidence="8">
    <location>
        <begin position="176"/>
        <end position="191"/>
    </location>
</feature>
<feature type="compositionally biased region" description="Polar residues" evidence="8">
    <location>
        <begin position="334"/>
        <end position="348"/>
    </location>
</feature>
<feature type="region of interest" description="Disordered" evidence="8">
    <location>
        <begin position="911"/>
        <end position="934"/>
    </location>
</feature>
<keyword evidence="6" id="KW-0206">Cytoskeleton</keyword>
<dbReference type="PROSITE" id="PS51306">
    <property type="entry name" value="ASD1"/>
    <property type="match status" value="1"/>
</dbReference>
<feature type="compositionally biased region" description="Polar residues" evidence="8">
    <location>
        <begin position="669"/>
        <end position="687"/>
    </location>
</feature>
<feature type="compositionally biased region" description="Basic residues" evidence="8">
    <location>
        <begin position="1078"/>
        <end position="1087"/>
    </location>
</feature>
<evidence type="ECO:0000256" key="6">
    <source>
        <dbReference type="ARBA" id="ARBA00023212"/>
    </source>
</evidence>
<dbReference type="PANTHER" id="PTHR15012:SF37">
    <property type="entry name" value="PROTEIN SHROOM1"/>
    <property type="match status" value="1"/>
</dbReference>
<feature type="compositionally biased region" description="Polar residues" evidence="8">
    <location>
        <begin position="1115"/>
        <end position="1124"/>
    </location>
</feature>
<dbReference type="InterPro" id="IPR014799">
    <property type="entry name" value="ASD2_dom"/>
</dbReference>
<feature type="region of interest" description="Disordered" evidence="8">
    <location>
        <begin position="121"/>
        <end position="251"/>
    </location>
</feature>
<dbReference type="GO" id="GO:0030864">
    <property type="term" value="C:cortical actin cytoskeleton"/>
    <property type="evidence" value="ECO:0007669"/>
    <property type="project" value="TreeGrafter"/>
</dbReference>
<dbReference type="Proteomes" id="UP000694546">
    <property type="component" value="Chromosome 7"/>
</dbReference>
<dbReference type="Ensembl" id="ENSGMOT00000042463.1">
    <property type="protein sequence ID" value="ENSGMOP00000063794.1"/>
    <property type="gene ID" value="ENSGMOG00000034457.1"/>
</dbReference>
<comment type="subcellular location">
    <subcellularLocation>
        <location evidence="1">Cytoplasm</location>
        <location evidence="1">Cytoskeleton</location>
    </subcellularLocation>
</comment>
<dbReference type="GO" id="GO:0007015">
    <property type="term" value="P:actin filament organization"/>
    <property type="evidence" value="ECO:0007669"/>
    <property type="project" value="TreeGrafter"/>
</dbReference>
<keyword evidence="3" id="KW-0963">Cytoplasm</keyword>
<dbReference type="PANTHER" id="PTHR15012">
    <property type="entry name" value="APICAL PROTEIN/SHROOM-RELATED"/>
    <property type="match status" value="1"/>
</dbReference>
<protein>
    <submittedName>
        <fullName evidence="11">Shroom family member 1</fullName>
    </submittedName>
</protein>
<keyword evidence="12" id="KW-1185">Reference proteome</keyword>
<dbReference type="GeneTree" id="ENSGT00940000160656"/>
<dbReference type="PROSITE" id="PS51307">
    <property type="entry name" value="ASD2"/>
    <property type="match status" value="1"/>
</dbReference>
<dbReference type="InterPro" id="IPR014800">
    <property type="entry name" value="ASD1_dom"/>
</dbReference>
<feature type="region of interest" description="Disordered" evidence="8">
    <location>
        <begin position="32"/>
        <end position="56"/>
    </location>
</feature>
<evidence type="ECO:0000256" key="3">
    <source>
        <dbReference type="ARBA" id="ARBA00022490"/>
    </source>
</evidence>
<feature type="compositionally biased region" description="Basic and acidic residues" evidence="8">
    <location>
        <begin position="126"/>
        <end position="135"/>
    </location>
</feature>
<dbReference type="GO" id="GO:0051015">
    <property type="term" value="F:actin filament binding"/>
    <property type="evidence" value="ECO:0007669"/>
    <property type="project" value="InterPro"/>
</dbReference>
<feature type="compositionally biased region" description="Polar residues" evidence="8">
    <location>
        <begin position="1172"/>
        <end position="1182"/>
    </location>
</feature>
<proteinExistence type="inferred from homology"/>
<dbReference type="InterPro" id="IPR027685">
    <property type="entry name" value="Shroom_fam"/>
</dbReference>
<feature type="domain" description="ASD2" evidence="10">
    <location>
        <begin position="1321"/>
        <end position="1584"/>
    </location>
</feature>
<accession>A0A8C5CQN7</accession>
<dbReference type="GO" id="GO:0005912">
    <property type="term" value="C:adherens junction"/>
    <property type="evidence" value="ECO:0007669"/>
    <property type="project" value="TreeGrafter"/>
</dbReference>
<feature type="domain" description="ASD1" evidence="9">
    <location>
        <begin position="627"/>
        <end position="751"/>
    </location>
</feature>
<keyword evidence="5 7" id="KW-0009">Actin-binding</keyword>
<feature type="compositionally biased region" description="Basic and acidic residues" evidence="8">
    <location>
        <begin position="1184"/>
        <end position="1197"/>
    </location>
</feature>
<keyword evidence="4" id="KW-0493">Microtubule</keyword>
<evidence type="ECO:0000259" key="10">
    <source>
        <dbReference type="PROSITE" id="PS51307"/>
    </source>
</evidence>
<feature type="compositionally biased region" description="Pro residues" evidence="8">
    <location>
        <begin position="838"/>
        <end position="847"/>
    </location>
</feature>
<organism evidence="11 12">
    <name type="scientific">Gadus morhua</name>
    <name type="common">Atlantic cod</name>
    <dbReference type="NCBI Taxonomy" id="8049"/>
    <lineage>
        <taxon>Eukaryota</taxon>
        <taxon>Metazoa</taxon>
        <taxon>Chordata</taxon>
        <taxon>Craniata</taxon>
        <taxon>Vertebrata</taxon>
        <taxon>Euteleostomi</taxon>
        <taxon>Actinopterygii</taxon>
        <taxon>Neopterygii</taxon>
        <taxon>Teleostei</taxon>
        <taxon>Neoteleostei</taxon>
        <taxon>Acanthomorphata</taxon>
        <taxon>Zeiogadaria</taxon>
        <taxon>Gadariae</taxon>
        <taxon>Gadiformes</taxon>
        <taxon>Gadoidei</taxon>
        <taxon>Gadidae</taxon>
        <taxon>Gadus</taxon>
    </lineage>
</organism>
<dbReference type="GO" id="GO:0016324">
    <property type="term" value="C:apical plasma membrane"/>
    <property type="evidence" value="ECO:0007669"/>
    <property type="project" value="TreeGrafter"/>
</dbReference>
<feature type="compositionally biased region" description="Pro residues" evidence="8">
    <location>
        <begin position="141"/>
        <end position="155"/>
    </location>
</feature>
<feature type="region of interest" description="Disordered" evidence="8">
    <location>
        <begin position="280"/>
        <end position="348"/>
    </location>
</feature>
<feature type="region of interest" description="Disordered" evidence="8">
    <location>
        <begin position="667"/>
        <end position="694"/>
    </location>
</feature>
<dbReference type="Pfam" id="PF08688">
    <property type="entry name" value="ASD1"/>
    <property type="match status" value="1"/>
</dbReference>
<feature type="region of interest" description="Disordered" evidence="8">
    <location>
        <begin position="956"/>
        <end position="992"/>
    </location>
</feature>
<evidence type="ECO:0000259" key="9">
    <source>
        <dbReference type="PROSITE" id="PS51306"/>
    </source>
</evidence>
<reference evidence="11" key="1">
    <citation type="submission" date="2025-08" db="UniProtKB">
        <authorList>
            <consortium name="Ensembl"/>
        </authorList>
    </citation>
    <scope>IDENTIFICATION</scope>
</reference>
<feature type="region of interest" description="Disordered" evidence="8">
    <location>
        <begin position="829"/>
        <end position="889"/>
    </location>
</feature>